<evidence type="ECO:0000313" key="1">
    <source>
        <dbReference type="EMBL" id="RTE64547.1"/>
    </source>
</evidence>
<accession>A0A430KM40</accession>
<comment type="caution">
    <text evidence="1">The sequence shown here is derived from an EMBL/GenBank/DDBJ whole genome shotgun (WGS) entry which is preliminary data.</text>
</comment>
<evidence type="ECO:0000313" key="2">
    <source>
        <dbReference type="Proteomes" id="UP000283087"/>
    </source>
</evidence>
<dbReference type="SUPFAM" id="SSF109604">
    <property type="entry name" value="HD-domain/PDEase-like"/>
    <property type="match status" value="1"/>
</dbReference>
<dbReference type="InterPro" id="IPR052194">
    <property type="entry name" value="MESH1"/>
</dbReference>
<reference evidence="1 2" key="1">
    <citation type="submission" date="2018-11" db="EMBL/GenBank/DDBJ databases">
        <title>The draft genome sequence of Amphritea opalescens ANRC-JH13T.</title>
        <authorList>
            <person name="Fang Z."/>
            <person name="Zhang Y."/>
            <person name="Han X."/>
        </authorList>
    </citation>
    <scope>NUCLEOTIDE SEQUENCE [LARGE SCALE GENOMIC DNA]</scope>
    <source>
        <strain evidence="1 2">ANRC-JH13</strain>
    </source>
</reference>
<dbReference type="Pfam" id="PF13328">
    <property type="entry name" value="HD_4"/>
    <property type="match status" value="1"/>
</dbReference>
<keyword evidence="2" id="KW-1185">Reference proteome</keyword>
<dbReference type="GO" id="GO:0008893">
    <property type="term" value="F:guanosine-3',5'-bis(diphosphate) 3'-diphosphatase activity"/>
    <property type="evidence" value="ECO:0007669"/>
    <property type="project" value="TreeGrafter"/>
</dbReference>
<dbReference type="AlphaFoldDB" id="A0A430KM40"/>
<sequence>MNIWNQDAYLKAWNFASSIHLGQTIPGSDIPYINHLGLVSMEATAAIAMGTNIENPNLLVLCALLHDSIEDTKTTFEDIKHEFGIEVANGVLALSKNEKLPTKMEQMDDSLRRIKQQPIEVWMVKLCDRITNLQPPPKHWDTGKISRYKEEAYCILNELGEANQFLAERLRLKIENYSQYVK</sequence>
<proteinExistence type="predicted"/>
<organism evidence="1 2">
    <name type="scientific">Amphritea opalescens</name>
    <dbReference type="NCBI Taxonomy" id="2490544"/>
    <lineage>
        <taxon>Bacteria</taxon>
        <taxon>Pseudomonadati</taxon>
        <taxon>Pseudomonadota</taxon>
        <taxon>Gammaproteobacteria</taxon>
        <taxon>Oceanospirillales</taxon>
        <taxon>Oceanospirillaceae</taxon>
        <taxon>Amphritea</taxon>
    </lineage>
</organism>
<dbReference type="Proteomes" id="UP000283087">
    <property type="component" value="Unassembled WGS sequence"/>
</dbReference>
<dbReference type="PANTHER" id="PTHR46246:SF1">
    <property type="entry name" value="GUANOSINE-3',5'-BIS(DIPHOSPHATE) 3'-PYROPHOSPHOHYDROLASE MESH1"/>
    <property type="match status" value="1"/>
</dbReference>
<name>A0A430KM40_9GAMM</name>
<dbReference type="OrthoDB" id="9802385at2"/>
<keyword evidence="1" id="KW-0378">Hydrolase</keyword>
<dbReference type="PANTHER" id="PTHR46246">
    <property type="entry name" value="GUANOSINE-3',5'-BIS(DIPHOSPHATE) 3'-PYROPHOSPHOHYDROLASE MESH1"/>
    <property type="match status" value="1"/>
</dbReference>
<dbReference type="EMBL" id="RQXW01000020">
    <property type="protein sequence ID" value="RTE64547.1"/>
    <property type="molecule type" value="Genomic_DNA"/>
</dbReference>
<dbReference type="Gene3D" id="1.10.3210.10">
    <property type="entry name" value="Hypothetical protein af1432"/>
    <property type="match status" value="1"/>
</dbReference>
<gene>
    <name evidence="1" type="ORF">EH243_16415</name>
</gene>
<dbReference type="RefSeq" id="WP_126159749.1">
    <property type="nucleotide sequence ID" value="NZ_RQXW01000020.1"/>
</dbReference>
<protein>
    <submittedName>
        <fullName evidence="1">Bifunctional (P)ppGpp synthetase/guanosine-3',5'-bis(Diphosphate) 3'-pyrophosphohydrolase</fullName>
    </submittedName>
</protein>